<dbReference type="Proteomes" id="UP001620234">
    <property type="component" value="Unassembled WGS sequence"/>
</dbReference>
<dbReference type="InterPro" id="IPR010064">
    <property type="entry name" value="HK97-gp10_tail"/>
</dbReference>
<name>A0ABW8L9X0_9GAMM</name>
<dbReference type="EMBL" id="JBJDPD010000020">
    <property type="protein sequence ID" value="MFK4001712.1"/>
    <property type="molecule type" value="Genomic_DNA"/>
</dbReference>
<comment type="caution">
    <text evidence="1">The sequence shown here is derived from an EMBL/GenBank/DDBJ whole genome shotgun (WGS) entry which is preliminary data.</text>
</comment>
<gene>
    <name evidence="1" type="ORF">ACI2I3_10230</name>
</gene>
<accession>A0ABW8L9X0</accession>
<reference evidence="1 2" key="1">
    <citation type="submission" date="2024-11" db="EMBL/GenBank/DDBJ databases">
        <title>The Natural Products Discovery Center: Release of the First 8490 Sequenced Strains for Exploring Actinobacteria Biosynthetic Diversity.</title>
        <authorList>
            <person name="Kalkreuter E."/>
            <person name="Kautsar S.A."/>
            <person name="Yang D."/>
            <person name="Bader C.D."/>
            <person name="Teijaro C.N."/>
            <person name="Fluegel L."/>
            <person name="Davis C.M."/>
            <person name="Simpson J.R."/>
            <person name="Lauterbach L."/>
            <person name="Steele A.D."/>
            <person name="Gui C."/>
            <person name="Meng S."/>
            <person name="Li G."/>
            <person name="Viehrig K."/>
            <person name="Ye F."/>
            <person name="Su P."/>
            <person name="Kiefer A.F."/>
            <person name="Nichols A."/>
            <person name="Cepeda A.J."/>
            <person name="Yan W."/>
            <person name="Fan B."/>
            <person name="Jiang Y."/>
            <person name="Adhikari A."/>
            <person name="Zheng C.-J."/>
            <person name="Schuster L."/>
            <person name="Cowan T.M."/>
            <person name="Smanski M.J."/>
            <person name="Chevrette M.G."/>
            <person name="De Carvalho L.P.S."/>
            <person name="Shen B."/>
        </authorList>
    </citation>
    <scope>NUCLEOTIDE SEQUENCE [LARGE SCALE GENOMIC DNA]</scope>
    <source>
        <strain evidence="1 2">NPDC077433</strain>
    </source>
</reference>
<dbReference type="RefSeq" id="WP_404672294.1">
    <property type="nucleotide sequence ID" value="NZ_JBJDPD010000020.1"/>
</dbReference>
<keyword evidence="2" id="KW-1185">Reference proteome</keyword>
<evidence type="ECO:0000313" key="1">
    <source>
        <dbReference type="EMBL" id="MFK4001712.1"/>
    </source>
</evidence>
<dbReference type="NCBIfam" id="TIGR01725">
    <property type="entry name" value="phge_HK97_gp10"/>
    <property type="match status" value="1"/>
</dbReference>
<proteinExistence type="predicted"/>
<protein>
    <submittedName>
        <fullName evidence="1">HK97-gp10 family putative phage morphogenesis protein</fullName>
    </submittedName>
</protein>
<evidence type="ECO:0000313" key="2">
    <source>
        <dbReference type="Proteomes" id="UP001620234"/>
    </source>
</evidence>
<sequence length="160" mass="17844">MTDNAGDMEILGLDELDRKLGLLDDKLAGKALYSALGFALTPVVKEAKTRASKADEPHTMTYPNGKTVDVEPGLLKSAIRKRRVPKKEMVGEFATGAAMGVYIGKGTKQKVYPNYWHFIEYGTPTFPAAPFIRPAFDNNVELMLERFSDKLNQNIDKYLE</sequence>
<organism evidence="1 2">
    <name type="scientific">Psychrobacter namhaensis</name>
    <dbReference type="NCBI Taxonomy" id="292734"/>
    <lineage>
        <taxon>Bacteria</taxon>
        <taxon>Pseudomonadati</taxon>
        <taxon>Pseudomonadota</taxon>
        <taxon>Gammaproteobacteria</taxon>
        <taxon>Moraxellales</taxon>
        <taxon>Moraxellaceae</taxon>
        <taxon>Psychrobacter</taxon>
    </lineage>
</organism>